<evidence type="ECO:0000256" key="3">
    <source>
        <dbReference type="PIRSR" id="PIRSR601952-2"/>
    </source>
</evidence>
<dbReference type="GO" id="GO:0046872">
    <property type="term" value="F:metal ion binding"/>
    <property type="evidence" value="ECO:0007669"/>
    <property type="project" value="UniProtKB-KW"/>
</dbReference>
<dbReference type="PRINTS" id="PR00113">
    <property type="entry name" value="ALKPHPHTASE"/>
</dbReference>
<dbReference type="PANTHER" id="PTHR11596:SF72">
    <property type="entry name" value="ALKALINE PHOSPHATASE"/>
    <property type="match status" value="1"/>
</dbReference>
<feature type="binding site" evidence="3">
    <location>
        <position position="440"/>
    </location>
    <ligand>
        <name>Mg(2+)</name>
        <dbReference type="ChEBI" id="CHEBI:18420"/>
    </ligand>
</feature>
<feature type="active site" description="Phosphoserine intermediate" evidence="2">
    <location>
        <position position="226"/>
    </location>
</feature>
<feature type="binding site" evidence="3">
    <location>
        <position position="449"/>
    </location>
    <ligand>
        <name>Zn(2+)</name>
        <dbReference type="ChEBI" id="CHEBI:29105"/>
        <label>2</label>
    </ligand>
</feature>
<feature type="region of interest" description="Disordered" evidence="5">
    <location>
        <begin position="662"/>
        <end position="686"/>
    </location>
</feature>
<evidence type="ECO:0000256" key="2">
    <source>
        <dbReference type="PIRSR" id="PIRSR601952-1"/>
    </source>
</evidence>
<feature type="binding site" evidence="3">
    <location>
        <position position="177"/>
    </location>
    <ligand>
        <name>Mg(2+)</name>
        <dbReference type="ChEBI" id="CHEBI:18420"/>
    </ligand>
</feature>
<feature type="compositionally biased region" description="Basic and acidic residues" evidence="5">
    <location>
        <begin position="668"/>
        <end position="686"/>
    </location>
</feature>
<feature type="signal peptide" evidence="6">
    <location>
        <begin position="1"/>
        <end position="21"/>
    </location>
</feature>
<dbReference type="Gene3D" id="3.40.720.10">
    <property type="entry name" value="Alkaline Phosphatase, subunit A"/>
    <property type="match status" value="1"/>
</dbReference>
<sequence>MLRKLNLIAVSLAASLSAVSGQTFQRLGTCPTLGCVLPPDQQDFLPGQQFDIRFEVHAPKNGSEAFNNGVPDEQFTATIAKDGGKAKSIAEYFDVSAEPALEKWTFHWYEDLFAHDAKTPSVVNVASKIYRRVALYEPGAYIVTLNYYSGKTTTATWVVRPIAKEKKAKNVIFFVGDGMTTNMITAARLLAHKSINGKYQSLMAIDKFPVVGHHMSHSIDSFITDSANSASALYSGHKSTVNAMGVYADSSPDLFDDPKVETIVELLKRIWGSSWGAVSTAFIADATPIALTAHTRSRYAYGPLIDQALNGVSNYSWTEMDGPDAYFGGGAEQFLPGSGSYLGKDYYAEFAKKGYSISLNKTSLEKASNKTKALGIFCKSNLPVWLDRNIFPANLKNLTNDPSGAKASATDLPGLKEMTLKAIDVLHERGGDKGFFLMSEAASIDKQMHALDYDRALGDLLEMDDTVRAAVEKLKALGELENTLIIVSADHGHGFDVFGSADTKYMAAQDDDRHKRNAIGVYQNSGLSQYTVEQPGISYGTGANFPVNWDPRYVIAAGLGANPDHREYYGVNKTGSRVPATTIKGKASDDYYVNPNDHPEGFVVNGTLPTNEAQGVHSLTDVPVYAMGPCQETFGGTYGNIDVFYKMAACLGLGQPTNKTITSGCQAEKGKGKDTGKGKDKNWVTI</sequence>
<keyword evidence="8" id="KW-1185">Reference proteome</keyword>
<dbReference type="Pfam" id="PF00245">
    <property type="entry name" value="Alk_phosphatase"/>
    <property type="match status" value="1"/>
</dbReference>
<gene>
    <name evidence="7" type="ORF">QBC46DRAFT_250405</name>
</gene>
<evidence type="ECO:0000256" key="1">
    <source>
        <dbReference type="ARBA" id="ARBA00012647"/>
    </source>
</evidence>
<feature type="binding site" evidence="3">
    <location>
        <position position="285"/>
    </location>
    <ligand>
        <name>Mg(2+)</name>
        <dbReference type="ChEBI" id="CHEBI:18420"/>
    </ligand>
</feature>
<dbReference type="EC" id="3.1.3.1" evidence="1"/>
<evidence type="ECO:0000313" key="7">
    <source>
        <dbReference type="EMBL" id="KAK3945126.1"/>
    </source>
</evidence>
<keyword evidence="3" id="KW-0460">Magnesium</keyword>
<comment type="similarity">
    <text evidence="4">Belongs to the alkaline phosphatase family.</text>
</comment>
<feature type="chain" id="PRO_5042889891" description="alkaline phosphatase" evidence="6">
    <location>
        <begin position="22"/>
        <end position="686"/>
    </location>
</feature>
<comment type="caution">
    <text evidence="7">The sequence shown here is derived from an EMBL/GenBank/DDBJ whole genome shotgun (WGS) entry which is preliminary data.</text>
</comment>
<accession>A0AAN6S9U4</accession>
<comment type="cofactor">
    <cofactor evidence="3">
        <name>Zn(2+)</name>
        <dbReference type="ChEBI" id="CHEBI:29105"/>
    </cofactor>
    <text evidence="3">Binds 2 Zn(2+) ions.</text>
</comment>
<protein>
    <recommendedName>
        <fullName evidence="1">alkaline phosphatase</fullName>
        <ecNumber evidence="1">3.1.3.1</ecNumber>
    </recommendedName>
</protein>
<feature type="binding site" evidence="3">
    <location>
        <position position="287"/>
    </location>
    <ligand>
        <name>Mg(2+)</name>
        <dbReference type="ChEBI" id="CHEBI:18420"/>
    </ligand>
</feature>
<dbReference type="CDD" id="cd16012">
    <property type="entry name" value="ALP"/>
    <property type="match status" value="1"/>
</dbReference>
<evidence type="ECO:0000256" key="6">
    <source>
        <dbReference type="SAM" id="SignalP"/>
    </source>
</evidence>
<dbReference type="PANTHER" id="PTHR11596">
    <property type="entry name" value="ALKALINE PHOSPHATASE"/>
    <property type="match status" value="1"/>
</dbReference>
<keyword evidence="3" id="KW-0479">Metal-binding</keyword>
<organism evidence="7 8">
    <name type="scientific">Diplogelasinospora grovesii</name>
    <dbReference type="NCBI Taxonomy" id="303347"/>
    <lineage>
        <taxon>Eukaryota</taxon>
        <taxon>Fungi</taxon>
        <taxon>Dikarya</taxon>
        <taxon>Ascomycota</taxon>
        <taxon>Pezizomycotina</taxon>
        <taxon>Sordariomycetes</taxon>
        <taxon>Sordariomycetidae</taxon>
        <taxon>Sordariales</taxon>
        <taxon>Diplogelasinosporaceae</taxon>
        <taxon>Diplogelasinospora</taxon>
    </lineage>
</organism>
<dbReference type="GO" id="GO:0004035">
    <property type="term" value="F:alkaline phosphatase activity"/>
    <property type="evidence" value="ECO:0007669"/>
    <property type="project" value="UniProtKB-EC"/>
</dbReference>
<evidence type="ECO:0000256" key="4">
    <source>
        <dbReference type="RuleBase" id="RU003946"/>
    </source>
</evidence>
<feature type="binding site" evidence="3">
    <location>
        <position position="617"/>
    </location>
    <ligand>
        <name>Zn(2+)</name>
        <dbReference type="ChEBI" id="CHEBI:29105"/>
        <label>2</label>
    </ligand>
</feature>
<comment type="cofactor">
    <cofactor evidence="3">
        <name>Mg(2+)</name>
        <dbReference type="ChEBI" id="CHEBI:18420"/>
    </cofactor>
    <text evidence="3">Binds 1 Mg(2+) ion.</text>
</comment>
<dbReference type="SMART" id="SM00098">
    <property type="entry name" value="alkPPc"/>
    <property type="match status" value="1"/>
</dbReference>
<dbReference type="InterPro" id="IPR017850">
    <property type="entry name" value="Alkaline_phosphatase_core_sf"/>
</dbReference>
<evidence type="ECO:0000313" key="8">
    <source>
        <dbReference type="Proteomes" id="UP001303473"/>
    </source>
</evidence>
<dbReference type="Proteomes" id="UP001303473">
    <property type="component" value="Unassembled WGS sequence"/>
</dbReference>
<feature type="binding site" evidence="3">
    <location>
        <position position="490"/>
    </location>
    <ligand>
        <name>Zn(2+)</name>
        <dbReference type="ChEBI" id="CHEBI:29105"/>
        <label>2</label>
    </ligand>
</feature>
<dbReference type="InterPro" id="IPR001952">
    <property type="entry name" value="Alkaline_phosphatase"/>
</dbReference>
<dbReference type="SUPFAM" id="SSF53649">
    <property type="entry name" value="Alkaline phosphatase-like"/>
    <property type="match status" value="1"/>
</dbReference>
<name>A0AAN6S9U4_9PEZI</name>
<keyword evidence="3" id="KW-0862">Zinc</keyword>
<feature type="binding site" evidence="3">
    <location>
        <position position="491"/>
    </location>
    <ligand>
        <name>Zn(2+)</name>
        <dbReference type="ChEBI" id="CHEBI:29105"/>
        <label>2</label>
    </ligand>
</feature>
<feature type="binding site" evidence="3">
    <location>
        <position position="445"/>
    </location>
    <ligand>
        <name>Zn(2+)</name>
        <dbReference type="ChEBI" id="CHEBI:29105"/>
        <label>2</label>
    </ligand>
</feature>
<reference evidence="8" key="1">
    <citation type="journal article" date="2023" name="Mol. Phylogenet. Evol.">
        <title>Genome-scale phylogeny and comparative genomics of the fungal order Sordariales.</title>
        <authorList>
            <person name="Hensen N."/>
            <person name="Bonometti L."/>
            <person name="Westerberg I."/>
            <person name="Brannstrom I.O."/>
            <person name="Guillou S."/>
            <person name="Cros-Aarteil S."/>
            <person name="Calhoun S."/>
            <person name="Haridas S."/>
            <person name="Kuo A."/>
            <person name="Mondo S."/>
            <person name="Pangilinan J."/>
            <person name="Riley R."/>
            <person name="LaButti K."/>
            <person name="Andreopoulos B."/>
            <person name="Lipzen A."/>
            <person name="Chen C."/>
            <person name="Yan M."/>
            <person name="Daum C."/>
            <person name="Ng V."/>
            <person name="Clum A."/>
            <person name="Steindorff A."/>
            <person name="Ohm R.A."/>
            <person name="Martin F."/>
            <person name="Silar P."/>
            <person name="Natvig D.O."/>
            <person name="Lalanne C."/>
            <person name="Gautier V."/>
            <person name="Ament-Velasquez S.L."/>
            <person name="Kruys A."/>
            <person name="Hutchinson M.I."/>
            <person name="Powell A.J."/>
            <person name="Barry K."/>
            <person name="Miller A.N."/>
            <person name="Grigoriev I.V."/>
            <person name="Debuchy R."/>
            <person name="Gladieux P."/>
            <person name="Hiltunen Thoren M."/>
            <person name="Johannesson H."/>
        </authorList>
    </citation>
    <scope>NUCLEOTIDE SEQUENCE [LARGE SCALE GENOMIC DNA]</scope>
    <source>
        <strain evidence="8">CBS 340.73</strain>
    </source>
</reference>
<dbReference type="AlphaFoldDB" id="A0AAN6S9U4"/>
<dbReference type="EMBL" id="MU853756">
    <property type="protein sequence ID" value="KAK3945126.1"/>
    <property type="molecule type" value="Genomic_DNA"/>
</dbReference>
<proteinExistence type="inferred from homology"/>
<keyword evidence="6" id="KW-0732">Signal</keyword>
<evidence type="ECO:0000256" key="5">
    <source>
        <dbReference type="SAM" id="MobiDB-lite"/>
    </source>
</evidence>